<dbReference type="EMBL" id="JAHXRI010000006">
    <property type="protein sequence ID" value="MBZ1350169.1"/>
    <property type="molecule type" value="Genomic_DNA"/>
</dbReference>
<dbReference type="InterPro" id="IPR035069">
    <property type="entry name" value="TTHA1013/TTHA0281-like"/>
</dbReference>
<feature type="domain" description="DUF1902" evidence="1">
    <location>
        <begin position="23"/>
        <end position="78"/>
    </location>
</feature>
<evidence type="ECO:0000313" key="2">
    <source>
        <dbReference type="EMBL" id="MBZ1350169.1"/>
    </source>
</evidence>
<dbReference type="RefSeq" id="WP_259660561.1">
    <property type="nucleotide sequence ID" value="NZ_JAHXRI010000006.1"/>
</dbReference>
<reference evidence="2" key="1">
    <citation type="submission" date="2021-07" db="EMBL/GenBank/DDBJ databases">
        <title>New genus and species of the family Alcaligenaceae.</title>
        <authorList>
            <person name="Hahn M.W."/>
        </authorList>
    </citation>
    <scope>NUCLEOTIDE SEQUENCE</scope>
    <source>
        <strain evidence="2">LF4-65</strain>
    </source>
</reference>
<dbReference type="InterPro" id="IPR015066">
    <property type="entry name" value="DUF1902"/>
</dbReference>
<dbReference type="SUPFAM" id="SSF143100">
    <property type="entry name" value="TTHA1013/TTHA0281-like"/>
    <property type="match status" value="1"/>
</dbReference>
<dbReference type="Pfam" id="PF08972">
    <property type="entry name" value="DUF1902"/>
    <property type="match status" value="1"/>
</dbReference>
<comment type="caution">
    <text evidence="2">The sequence shown here is derived from an EMBL/GenBank/DDBJ whole genome shotgun (WGS) entry which is preliminary data.</text>
</comment>
<proteinExistence type="predicted"/>
<gene>
    <name evidence="2" type="ORF">KZZ10_05880</name>
</gene>
<sequence length="90" mass="10109">MAYRIGFPFWRFISNLGIPVAIRIDVFWDQQAKVFVATSPDLRGMVAEAPTMSSLESEVDTSIDDLLTDELGNHHGPTIKHYRAVQSYPA</sequence>
<protein>
    <submittedName>
        <fullName evidence="2">DUF1902 domain-containing protein</fullName>
    </submittedName>
</protein>
<dbReference type="Gene3D" id="3.30.2390.10">
    <property type="entry name" value="TTHA1013-like"/>
    <property type="match status" value="1"/>
</dbReference>
<evidence type="ECO:0000313" key="3">
    <source>
        <dbReference type="Proteomes" id="UP000739565"/>
    </source>
</evidence>
<evidence type="ECO:0000259" key="1">
    <source>
        <dbReference type="Pfam" id="PF08972"/>
    </source>
</evidence>
<dbReference type="AlphaFoldDB" id="A0A953N8K4"/>
<organism evidence="2 3">
    <name type="scientific">Zwartia hollandica</name>
    <dbReference type="NCBI Taxonomy" id="324606"/>
    <lineage>
        <taxon>Bacteria</taxon>
        <taxon>Pseudomonadati</taxon>
        <taxon>Pseudomonadota</taxon>
        <taxon>Betaproteobacteria</taxon>
        <taxon>Burkholderiales</taxon>
        <taxon>Alcaligenaceae</taxon>
        <taxon>Zwartia</taxon>
    </lineage>
</organism>
<accession>A0A953N8K4</accession>
<dbReference type="Proteomes" id="UP000739565">
    <property type="component" value="Unassembled WGS sequence"/>
</dbReference>
<name>A0A953N8K4_9BURK</name>
<keyword evidence="3" id="KW-1185">Reference proteome</keyword>